<dbReference type="InterPro" id="IPR021321">
    <property type="entry name" value="DUF2922"/>
</dbReference>
<organism evidence="1 2">
    <name type="scientific">Fundicoccus culcitae</name>
    <dbReference type="NCBI Taxonomy" id="2969821"/>
    <lineage>
        <taxon>Bacteria</taxon>
        <taxon>Bacillati</taxon>
        <taxon>Bacillota</taxon>
        <taxon>Bacilli</taxon>
        <taxon>Lactobacillales</taxon>
        <taxon>Aerococcaceae</taxon>
        <taxon>Fundicoccus</taxon>
    </lineage>
</organism>
<evidence type="ECO:0000313" key="1">
    <source>
        <dbReference type="EMBL" id="UUX35058.1"/>
    </source>
</evidence>
<dbReference type="RefSeq" id="WP_313794551.1">
    <property type="nucleotide sequence ID" value="NZ_CP102453.1"/>
</dbReference>
<dbReference type="Pfam" id="PF11148">
    <property type="entry name" value="DUF2922"/>
    <property type="match status" value="1"/>
</dbReference>
<protein>
    <submittedName>
        <fullName evidence="1">DUF2922 domain-containing protein</fullName>
    </submittedName>
</protein>
<gene>
    <name evidence="1" type="ORF">NRE15_05295</name>
</gene>
<dbReference type="EMBL" id="CP102453">
    <property type="protein sequence ID" value="UUX35058.1"/>
    <property type="molecule type" value="Genomic_DNA"/>
</dbReference>
<accession>A0ABY5P9G2</accession>
<dbReference type="Proteomes" id="UP001315967">
    <property type="component" value="Chromosome"/>
</dbReference>
<evidence type="ECO:0000313" key="2">
    <source>
        <dbReference type="Proteomes" id="UP001315967"/>
    </source>
</evidence>
<name>A0ABY5P9G2_9LACT</name>
<proteinExistence type="predicted"/>
<keyword evidence="2" id="KW-1185">Reference proteome</keyword>
<reference evidence="1 2" key="1">
    <citation type="submission" date="2022-08" db="EMBL/GenBank/DDBJ databases">
        <title>Aerococcaceae sp. nov isolated from spoiled eye mask.</title>
        <authorList>
            <person name="Zhou G."/>
            <person name="Xie X.-B."/>
            <person name="Shi Q.-S."/>
            <person name="Wang Y.-S."/>
            <person name="Wen X."/>
            <person name="Peng H."/>
            <person name="Yang X.-J."/>
            <person name="Tao H.-B."/>
            <person name="Huang X.-M."/>
        </authorList>
    </citation>
    <scope>NUCLEOTIDE SEQUENCE [LARGE SCALE GENOMIC DNA]</scope>
    <source>
        <strain evidence="2">DM20194951</strain>
    </source>
</reference>
<sequence length="76" mass="8580">MEGTLTLELLFKDTKGASKKVNIRNAQEALDRETVENLVNTLVNSDIFVKDGLDLYATPTGARYVRRTVEDIYMVD</sequence>